<dbReference type="KEGG" id="cuh:BJN34_00865"/>
<dbReference type="InterPro" id="IPR010710">
    <property type="entry name" value="DUF1289"/>
</dbReference>
<proteinExistence type="predicted"/>
<gene>
    <name evidence="1" type="ORF">BJN34_00865</name>
</gene>
<dbReference type="RefSeq" id="WP_106061997.1">
    <property type="nucleotide sequence ID" value="NZ_CP017757.2"/>
</dbReference>
<dbReference type="PANTHER" id="PTHR35175:SF2">
    <property type="entry name" value="DUF1289 DOMAIN-CONTAINING PROTEIN"/>
    <property type="match status" value="1"/>
</dbReference>
<sequence length="97" mass="10279">MASERNAMAPAQPTPITPALLAAELAAQAETALQASPVPSPCRNVCRMDPASGYCEGCLRTIEEIAGWSSAGDEDKRRIWAQLPQRAAWLAGEEASP</sequence>
<accession>A0A1U9UJU5</accession>
<dbReference type="EMBL" id="CP017757">
    <property type="protein sequence ID" value="AQV92445.1"/>
    <property type="molecule type" value="Genomic_DNA"/>
</dbReference>
<dbReference type="AlphaFoldDB" id="A0A1U9UJU5"/>
<dbReference type="Proteomes" id="UP000189627">
    <property type="component" value="Chromosome 1"/>
</dbReference>
<dbReference type="OrthoDB" id="8911262at2"/>
<reference evidence="2" key="1">
    <citation type="submission" date="2017-02" db="EMBL/GenBank/DDBJ databases">
        <title>Complete genome sequence of Cupriavidus necator strain NH9, a 3-chlorobenzoate degrader.</title>
        <authorList>
            <person name="Moriuchi R."/>
            <person name="Dohra H."/>
            <person name="Ogawa N."/>
        </authorList>
    </citation>
    <scope>NUCLEOTIDE SEQUENCE [LARGE SCALE GENOMIC DNA]</scope>
    <source>
        <strain evidence="2">NH9</strain>
    </source>
</reference>
<organism evidence="1 2">
    <name type="scientific">Cupriavidus necator</name>
    <name type="common">Alcaligenes eutrophus</name>
    <name type="synonym">Ralstonia eutropha</name>
    <dbReference type="NCBI Taxonomy" id="106590"/>
    <lineage>
        <taxon>Bacteria</taxon>
        <taxon>Pseudomonadati</taxon>
        <taxon>Pseudomonadota</taxon>
        <taxon>Betaproteobacteria</taxon>
        <taxon>Burkholderiales</taxon>
        <taxon>Burkholderiaceae</taxon>
        <taxon>Cupriavidus</taxon>
    </lineage>
</organism>
<evidence type="ECO:0000313" key="2">
    <source>
        <dbReference type="Proteomes" id="UP000189627"/>
    </source>
</evidence>
<dbReference type="PANTHER" id="PTHR35175">
    <property type="entry name" value="DUF1289 DOMAIN-CONTAINING PROTEIN"/>
    <property type="match status" value="1"/>
</dbReference>
<dbReference type="Pfam" id="PF06945">
    <property type="entry name" value="DUF1289"/>
    <property type="match status" value="1"/>
</dbReference>
<name>A0A1U9UJU5_CUPNE</name>
<evidence type="ECO:0000313" key="1">
    <source>
        <dbReference type="EMBL" id="AQV92445.1"/>
    </source>
</evidence>
<protein>
    <submittedName>
        <fullName evidence="1">Fe-S oxidoreductase</fullName>
    </submittedName>
</protein>